<proteinExistence type="predicted"/>
<evidence type="ECO:0000313" key="2">
    <source>
        <dbReference type="Proteomes" id="UP000077069"/>
    </source>
</evidence>
<evidence type="ECO:0000313" key="1">
    <source>
        <dbReference type="EMBL" id="OAG08396.1"/>
    </source>
</evidence>
<gene>
    <name evidence="1" type="ORF">CC84DRAFT_576397</name>
</gene>
<dbReference type="AlphaFoldDB" id="A0A177CM66"/>
<accession>A0A177CM66</accession>
<dbReference type="RefSeq" id="XP_018038761.1">
    <property type="nucleotide sequence ID" value="XM_018186731.1"/>
</dbReference>
<name>A0A177CM66_9PLEO</name>
<organism evidence="1 2">
    <name type="scientific">Paraphaeosphaeria sporulosa</name>
    <dbReference type="NCBI Taxonomy" id="1460663"/>
    <lineage>
        <taxon>Eukaryota</taxon>
        <taxon>Fungi</taxon>
        <taxon>Dikarya</taxon>
        <taxon>Ascomycota</taxon>
        <taxon>Pezizomycotina</taxon>
        <taxon>Dothideomycetes</taxon>
        <taxon>Pleosporomycetidae</taxon>
        <taxon>Pleosporales</taxon>
        <taxon>Massarineae</taxon>
        <taxon>Didymosphaeriaceae</taxon>
        <taxon>Paraphaeosphaeria</taxon>
    </lineage>
</organism>
<reference evidence="1 2" key="1">
    <citation type="submission" date="2016-05" db="EMBL/GenBank/DDBJ databases">
        <title>Comparative analysis of secretome profiles of manganese(II)-oxidizing ascomycete fungi.</title>
        <authorList>
            <consortium name="DOE Joint Genome Institute"/>
            <person name="Zeiner C.A."/>
            <person name="Purvine S.O."/>
            <person name="Zink E.M."/>
            <person name="Wu S."/>
            <person name="Pasa-Tolic L."/>
            <person name="Chaput D.L."/>
            <person name="Haridas S."/>
            <person name="Grigoriev I.V."/>
            <person name="Santelli C.M."/>
            <person name="Hansel C.M."/>
        </authorList>
    </citation>
    <scope>NUCLEOTIDE SEQUENCE [LARGE SCALE GENOMIC DNA]</scope>
    <source>
        <strain evidence="1 2">AP3s5-JAC2a</strain>
    </source>
</reference>
<keyword evidence="2" id="KW-1185">Reference proteome</keyword>
<protein>
    <submittedName>
        <fullName evidence="1">Uncharacterized protein</fullName>
    </submittedName>
</protein>
<dbReference type="EMBL" id="KV441550">
    <property type="protein sequence ID" value="OAG08396.1"/>
    <property type="molecule type" value="Genomic_DNA"/>
</dbReference>
<dbReference type="Proteomes" id="UP000077069">
    <property type="component" value="Unassembled WGS sequence"/>
</dbReference>
<sequence>MVRAGVLHAAIRCFLVDCHSCNVLYTFLYAGRMLSICSSSLPCASIFSPIAGWADCGSCCSLARNRFMMYHLRHPLEVLLKPKWKNVSPW</sequence>
<dbReference type="GeneID" id="28770217"/>
<dbReference type="InParanoid" id="A0A177CM66"/>